<comment type="caution">
    <text evidence="8">The sequence shown here is derived from an EMBL/GenBank/DDBJ whole genome shotgun (WGS) entry which is preliminary data.</text>
</comment>
<organism evidence="8 9">
    <name type="scientific">Candidatus Onthenecus intestinigallinarum</name>
    <dbReference type="NCBI Taxonomy" id="2840875"/>
    <lineage>
        <taxon>Bacteria</taxon>
        <taxon>Bacillati</taxon>
        <taxon>Bacillota</taxon>
        <taxon>Clostridia</taxon>
        <taxon>Eubacteriales</taxon>
        <taxon>Candidatus Onthenecus</taxon>
    </lineage>
</organism>
<evidence type="ECO:0000256" key="4">
    <source>
        <dbReference type="ARBA" id="ARBA00022692"/>
    </source>
</evidence>
<feature type="transmembrane region" description="Helical" evidence="7">
    <location>
        <begin position="390"/>
        <end position="414"/>
    </location>
</feature>
<reference evidence="8" key="2">
    <citation type="journal article" date="2021" name="PeerJ">
        <title>Extensive microbial diversity within the chicken gut microbiome revealed by metagenomics and culture.</title>
        <authorList>
            <person name="Gilroy R."/>
            <person name="Ravi A."/>
            <person name="Getino M."/>
            <person name="Pursley I."/>
            <person name="Horton D.L."/>
            <person name="Alikhan N.F."/>
            <person name="Baker D."/>
            <person name="Gharbi K."/>
            <person name="Hall N."/>
            <person name="Watson M."/>
            <person name="Adriaenssens E.M."/>
            <person name="Foster-Nyarko E."/>
            <person name="Jarju S."/>
            <person name="Secka A."/>
            <person name="Antonio M."/>
            <person name="Oren A."/>
            <person name="Chaudhuri R.R."/>
            <person name="La Ragione R."/>
            <person name="Hildebrand F."/>
            <person name="Pallen M.J."/>
        </authorList>
    </citation>
    <scope>NUCLEOTIDE SEQUENCE</scope>
    <source>
        <strain evidence="8">ChiSxjej2B14-6234</strain>
    </source>
</reference>
<dbReference type="PANTHER" id="PTHR43549">
    <property type="entry name" value="MULTIDRUG RESISTANCE PROTEIN YPNP-RELATED"/>
    <property type="match status" value="1"/>
</dbReference>
<protein>
    <submittedName>
        <fullName evidence="8">MATE family efflux transporter</fullName>
    </submittedName>
</protein>
<feature type="transmembrane region" description="Helical" evidence="7">
    <location>
        <begin position="199"/>
        <end position="219"/>
    </location>
</feature>
<feature type="transmembrane region" description="Helical" evidence="7">
    <location>
        <begin position="420"/>
        <end position="443"/>
    </location>
</feature>
<feature type="transmembrane region" description="Helical" evidence="7">
    <location>
        <begin position="362"/>
        <end position="383"/>
    </location>
</feature>
<dbReference type="Proteomes" id="UP000886887">
    <property type="component" value="Unassembled WGS sequence"/>
</dbReference>
<evidence type="ECO:0000313" key="9">
    <source>
        <dbReference type="Proteomes" id="UP000886887"/>
    </source>
</evidence>
<evidence type="ECO:0000256" key="6">
    <source>
        <dbReference type="ARBA" id="ARBA00023136"/>
    </source>
</evidence>
<keyword evidence="3" id="KW-1003">Cell membrane</keyword>
<keyword evidence="2" id="KW-0813">Transport</keyword>
<evidence type="ECO:0000256" key="7">
    <source>
        <dbReference type="SAM" id="Phobius"/>
    </source>
</evidence>
<accession>A0A9D0ZB66</accession>
<keyword evidence="4 7" id="KW-0812">Transmembrane</keyword>
<evidence type="ECO:0000256" key="3">
    <source>
        <dbReference type="ARBA" id="ARBA00022475"/>
    </source>
</evidence>
<feature type="transmembrane region" description="Helical" evidence="7">
    <location>
        <begin position="99"/>
        <end position="120"/>
    </location>
</feature>
<keyword evidence="6 7" id="KW-0472">Membrane</keyword>
<feature type="transmembrane region" description="Helical" evidence="7">
    <location>
        <begin position="172"/>
        <end position="193"/>
    </location>
</feature>
<dbReference type="InterPro" id="IPR052031">
    <property type="entry name" value="Membrane_Transporter-Flippase"/>
</dbReference>
<evidence type="ECO:0000256" key="5">
    <source>
        <dbReference type="ARBA" id="ARBA00022989"/>
    </source>
</evidence>
<dbReference type="GO" id="GO:0015297">
    <property type="term" value="F:antiporter activity"/>
    <property type="evidence" value="ECO:0007669"/>
    <property type="project" value="InterPro"/>
</dbReference>
<gene>
    <name evidence="8" type="ORF">IAB73_08980</name>
</gene>
<dbReference type="CDD" id="cd13138">
    <property type="entry name" value="MATE_yoeA_like"/>
    <property type="match status" value="1"/>
</dbReference>
<dbReference type="AlphaFoldDB" id="A0A9D0ZB66"/>
<evidence type="ECO:0000313" key="8">
    <source>
        <dbReference type="EMBL" id="HIQ72324.1"/>
    </source>
</evidence>
<evidence type="ECO:0000256" key="1">
    <source>
        <dbReference type="ARBA" id="ARBA00004651"/>
    </source>
</evidence>
<comment type="subcellular location">
    <subcellularLocation>
        <location evidence="1">Cell membrane</location>
        <topology evidence="1">Multi-pass membrane protein</topology>
    </subcellularLocation>
</comment>
<sequence>MRITRRHYEVDMLNGPLVRSILVFSVPLMLSGILQLLFNAADIVVVGQFAGSTSLAAVGSTGALINLIVNVFMGMSIGASVVVARNYGAGRWKDVGEAVHTAIGLSVVCGVLVTAFGIALSRPLLELMGTPEDVLDLAALYMKIYFGGMVATMLYNFGAAILRAVGDTRRPLYYLFIAGVVNIVLNLFFVIVLHMDVAGVALATVISQCISAALVLLCLMRSGGAIHLELRRVRIARDKFAEMMRVGLPAGLQGSVFSISNVLIQSAVNSFGSVVMAGNAAAANLEGFVYTAMNSIYQANLTFTSQNLGAGRYERIGRILLSCILTVTAVGLSLGLIVYALGPELLRLYTTDATVVQMGMKRLVVIATTYFVCGWMDVLVGSLRGLGSSVVPMIVSILGACGLRIVWIYTIFAVDRTLTMLYISYPVSWAITAAVHFGCFVAVRRKVLRAAGRELSA</sequence>
<reference evidence="8" key="1">
    <citation type="submission" date="2020-10" db="EMBL/GenBank/DDBJ databases">
        <authorList>
            <person name="Gilroy R."/>
        </authorList>
    </citation>
    <scope>NUCLEOTIDE SEQUENCE</scope>
    <source>
        <strain evidence="8">ChiSxjej2B14-6234</strain>
    </source>
</reference>
<dbReference type="NCBIfam" id="TIGR00797">
    <property type="entry name" value="matE"/>
    <property type="match status" value="1"/>
</dbReference>
<dbReference type="PANTHER" id="PTHR43549:SF3">
    <property type="entry name" value="MULTIDRUG RESISTANCE PROTEIN YPNP-RELATED"/>
    <property type="match status" value="1"/>
</dbReference>
<name>A0A9D0ZB66_9FIRM</name>
<evidence type="ECO:0000256" key="2">
    <source>
        <dbReference type="ARBA" id="ARBA00022448"/>
    </source>
</evidence>
<dbReference type="EMBL" id="DVFJ01000033">
    <property type="protein sequence ID" value="HIQ72324.1"/>
    <property type="molecule type" value="Genomic_DNA"/>
</dbReference>
<feature type="transmembrane region" description="Helical" evidence="7">
    <location>
        <begin position="319"/>
        <end position="342"/>
    </location>
</feature>
<dbReference type="GO" id="GO:0005886">
    <property type="term" value="C:plasma membrane"/>
    <property type="evidence" value="ECO:0007669"/>
    <property type="project" value="UniProtKB-SubCell"/>
</dbReference>
<feature type="transmembrane region" description="Helical" evidence="7">
    <location>
        <begin position="140"/>
        <end position="165"/>
    </location>
</feature>
<dbReference type="Pfam" id="PF01554">
    <property type="entry name" value="MatE"/>
    <property type="match status" value="2"/>
</dbReference>
<dbReference type="PIRSF" id="PIRSF006603">
    <property type="entry name" value="DinF"/>
    <property type="match status" value="1"/>
</dbReference>
<feature type="transmembrane region" description="Helical" evidence="7">
    <location>
        <begin position="63"/>
        <end position="87"/>
    </location>
</feature>
<dbReference type="InterPro" id="IPR002528">
    <property type="entry name" value="MATE_fam"/>
</dbReference>
<feature type="transmembrane region" description="Helical" evidence="7">
    <location>
        <begin position="21"/>
        <end position="51"/>
    </location>
</feature>
<proteinExistence type="predicted"/>
<dbReference type="GO" id="GO:0042910">
    <property type="term" value="F:xenobiotic transmembrane transporter activity"/>
    <property type="evidence" value="ECO:0007669"/>
    <property type="project" value="InterPro"/>
</dbReference>
<keyword evidence="5 7" id="KW-1133">Transmembrane helix</keyword>
<dbReference type="InterPro" id="IPR048279">
    <property type="entry name" value="MdtK-like"/>
</dbReference>